<organism evidence="1 2">
    <name type="scientific">Chaetomium tenue</name>
    <dbReference type="NCBI Taxonomy" id="1854479"/>
    <lineage>
        <taxon>Eukaryota</taxon>
        <taxon>Fungi</taxon>
        <taxon>Dikarya</taxon>
        <taxon>Ascomycota</taxon>
        <taxon>Pezizomycotina</taxon>
        <taxon>Sordariomycetes</taxon>
        <taxon>Sordariomycetidae</taxon>
        <taxon>Sordariales</taxon>
        <taxon>Chaetomiaceae</taxon>
        <taxon>Chaetomium</taxon>
    </lineage>
</organism>
<dbReference type="Proteomes" id="UP000724584">
    <property type="component" value="Unassembled WGS sequence"/>
</dbReference>
<name>A0ACB7PB34_9PEZI</name>
<sequence>MAPWTCPLPVWEDGRVSACFQHRVLGVFVPLTACLVSLLLLLAQLIRQRVHTYTSYQYRQLESARPGVADHDNDRMPNADGHGVPLQTTTPPRYVARHGLSLTLVEGLALMATMATAVMPLFDSPLGTLPELRKWQTLAMVLFSTYLSVLLWPAIWFTPARTILLSRCWSHSTALYLLQWICLLVSVHGVIVLPSPDPGNSLATILLFIRFGLFTLLLLLRLFAPRTPVDSSLYPGEEETAFPTMSAKVETASLASRLTFSWAGDLVWHGYRNTIQVGHLDDLAHDQKCANIVAAFWARFTAPLPLVTRLLRLFKHDLLLQGVWAAGMSVIVFVPVLLLRLIVQYLQDPDLMQRSTAWLCVVGLLTAGVLTGLAETQCEWIGRKVSAKLRAILISEIYAKLLRKKMTAQHVRGGNEEEAAEDEDEDVCASDGNILNLMAVDTTKVCEVGAYLHLIWVTVPLQIVIATFMLYSILGVSGIVGVVLMIALLPLNVLLAKHQGEAQGQVLAATDARVQASNELMSNIRTVKLCAWESGFKARLLGLRGVELQKLRRRYIWWSLSMTVWYCIPMIITTVTLFFYTVVAGRTLETSIAFPALAVFAVLRMPLDRVSDMISFLLQAHVSILRIDKFLQEREMTKYPPQLQSDGTGIGFDGATLEWPTADERKVDGMTGEQLVQTSAAEQPFRLTNLSIEFQPRKLNIIFGPSGSGKSSLLFALLGEMELLRGRVLVTYQQHGQQDERLIGPEDRFSKGFFTATAFCPQEPWIQNTTIMANILFGLPLDAQRYQSVLGAVALGQDLASLDKGDQTLAGERGSRLSGGQKQRVALARALYSHAPHVLLDDCLSAVDSRIAKHIFFHAIRGPLMEGRTCILATHNTHLALPHCDYAVCLQNGQVKAQGTLDALVKAGVVSEDVLDRKGEQSSYDTPPNDHSSIHAAASPGNMQQQGDERQAQDLVGEAERDYEEDKFSGAVSWEVIKSYITCMGSVLFWAVVAFAFAGQQLASLGTNLWIKEWAHQYDQLSSISSKAASASNPRDSVNAPFYLGVYAAACIAFVLISLFRDAVTFYGALNATARIHEGLLSAILYAKLTFFDRTPLGQIINRFSKDVEAMDQELAPYAISTLNTLSGLVMIIGLISAVFPAFLAAAVAIGLAYYAIGAVYINASRDLKRIESVERSPLYQHFGESLKGYVSVRAYGCVASFTTQLYNMIDRYNQPHLLLWASKEWLSFRINCMSALVSSLVGVFILWDMDSIDPGVAGLVLTYAATFTENVLYFVQLYAEVQQSLNSVERIIEYGKIEQEAAEPLKPRLATSPGRMMSERGVRFRQYTTRYAPGLEPALRDISFEAGAGQRVAIVGRTGAGKSTLTLALIRGLEADNGQIDLDGIDIASLPLEELRQAVTVVPQDSSIFQGTLRDNLDPLHRQSDEQLRAALRSVRLAESLPTGNNGTTDLDTATGGLSLGQRQLLCIARALVRQSRVLVLDEATASIDHDTDALIQETLRSSVSDHTTLLTIAHRLHTIADYDRVVVLDHGRVVEQGSPAELLRRQGPEAVFRGLCEESGDWERIQKAAGEF</sequence>
<dbReference type="EMBL" id="JAGIZQ010000003">
    <property type="protein sequence ID" value="KAH6636285.1"/>
    <property type="molecule type" value="Genomic_DNA"/>
</dbReference>
<keyword evidence="2" id="KW-1185">Reference proteome</keyword>
<reference evidence="1 2" key="1">
    <citation type="journal article" date="2021" name="Nat. Commun.">
        <title>Genetic determinants of endophytism in the Arabidopsis root mycobiome.</title>
        <authorList>
            <person name="Mesny F."/>
            <person name="Miyauchi S."/>
            <person name="Thiergart T."/>
            <person name="Pickel B."/>
            <person name="Atanasova L."/>
            <person name="Karlsson M."/>
            <person name="Huettel B."/>
            <person name="Barry K.W."/>
            <person name="Haridas S."/>
            <person name="Chen C."/>
            <person name="Bauer D."/>
            <person name="Andreopoulos W."/>
            <person name="Pangilinan J."/>
            <person name="LaButti K."/>
            <person name="Riley R."/>
            <person name="Lipzen A."/>
            <person name="Clum A."/>
            <person name="Drula E."/>
            <person name="Henrissat B."/>
            <person name="Kohler A."/>
            <person name="Grigoriev I.V."/>
            <person name="Martin F.M."/>
            <person name="Hacquard S."/>
        </authorList>
    </citation>
    <scope>NUCLEOTIDE SEQUENCE [LARGE SCALE GENOMIC DNA]</scope>
    <source>
        <strain evidence="1 2">MPI-SDFR-AT-0079</strain>
    </source>
</reference>
<proteinExistence type="predicted"/>
<protein>
    <submittedName>
        <fullName evidence="1">Multidrug resistance-associated protein</fullName>
    </submittedName>
</protein>
<evidence type="ECO:0000313" key="2">
    <source>
        <dbReference type="Proteomes" id="UP000724584"/>
    </source>
</evidence>
<comment type="caution">
    <text evidence="1">The sequence shown here is derived from an EMBL/GenBank/DDBJ whole genome shotgun (WGS) entry which is preliminary data.</text>
</comment>
<gene>
    <name evidence="1" type="ORF">F5144DRAFT_566942</name>
</gene>
<evidence type="ECO:0000313" key="1">
    <source>
        <dbReference type="EMBL" id="KAH6636285.1"/>
    </source>
</evidence>
<accession>A0ACB7PB34</accession>